<dbReference type="Proteomes" id="UP001161422">
    <property type="component" value="Unassembled WGS sequence"/>
</dbReference>
<evidence type="ECO:0000313" key="3">
    <source>
        <dbReference type="Proteomes" id="UP001161422"/>
    </source>
</evidence>
<keyword evidence="1" id="KW-0812">Transmembrane</keyword>
<reference evidence="2" key="2">
    <citation type="submission" date="2023-01" db="EMBL/GenBank/DDBJ databases">
        <title>Draft genome sequence of Paraferrimonas sedimenticola strain NBRC 101628.</title>
        <authorList>
            <person name="Sun Q."/>
            <person name="Mori K."/>
        </authorList>
    </citation>
    <scope>NUCLEOTIDE SEQUENCE</scope>
    <source>
        <strain evidence="2">NBRC 101628</strain>
    </source>
</reference>
<proteinExistence type="predicted"/>
<feature type="transmembrane region" description="Helical" evidence="1">
    <location>
        <begin position="7"/>
        <end position="24"/>
    </location>
</feature>
<feature type="transmembrane region" description="Helical" evidence="1">
    <location>
        <begin position="56"/>
        <end position="72"/>
    </location>
</feature>
<comment type="caution">
    <text evidence="2">The sequence shown here is derived from an EMBL/GenBank/DDBJ whole genome shotgun (WGS) entry which is preliminary data.</text>
</comment>
<evidence type="ECO:0000313" key="2">
    <source>
        <dbReference type="EMBL" id="GLP97763.1"/>
    </source>
</evidence>
<organism evidence="2 3">
    <name type="scientific">Paraferrimonas sedimenticola</name>
    <dbReference type="NCBI Taxonomy" id="375674"/>
    <lineage>
        <taxon>Bacteria</taxon>
        <taxon>Pseudomonadati</taxon>
        <taxon>Pseudomonadota</taxon>
        <taxon>Gammaproteobacteria</taxon>
        <taxon>Alteromonadales</taxon>
        <taxon>Ferrimonadaceae</taxon>
        <taxon>Paraferrimonas</taxon>
    </lineage>
</organism>
<keyword evidence="1" id="KW-1133">Transmembrane helix</keyword>
<feature type="transmembrane region" description="Helical" evidence="1">
    <location>
        <begin position="78"/>
        <end position="96"/>
    </location>
</feature>
<keyword evidence="3" id="KW-1185">Reference proteome</keyword>
<feature type="transmembrane region" description="Helical" evidence="1">
    <location>
        <begin position="30"/>
        <end position="49"/>
    </location>
</feature>
<keyword evidence="1" id="KW-0472">Membrane</keyword>
<gene>
    <name evidence="2" type="ORF">GCM10007895_30700</name>
</gene>
<dbReference type="EMBL" id="BSNC01000011">
    <property type="protein sequence ID" value="GLP97763.1"/>
    <property type="molecule type" value="Genomic_DNA"/>
</dbReference>
<sequence>MNDSVGFTTLQISGIVLIALGLKLGITNSYYLSGLSVGLIGLYFFLLSNSLLKRSNLIYLSLLAALAFSLVWDKGFSYAMLFTFTVCCLSFYYLHYKLIPESD</sequence>
<accession>A0AA37RYX2</accession>
<evidence type="ECO:0000256" key="1">
    <source>
        <dbReference type="SAM" id="Phobius"/>
    </source>
</evidence>
<name>A0AA37RYX2_9GAMM</name>
<dbReference type="AlphaFoldDB" id="A0AA37RYX2"/>
<reference evidence="2" key="1">
    <citation type="journal article" date="2014" name="Int. J. Syst. Evol. Microbiol.">
        <title>Complete genome sequence of Corynebacterium casei LMG S-19264T (=DSM 44701T), isolated from a smear-ripened cheese.</title>
        <authorList>
            <consortium name="US DOE Joint Genome Institute (JGI-PGF)"/>
            <person name="Walter F."/>
            <person name="Albersmeier A."/>
            <person name="Kalinowski J."/>
            <person name="Ruckert C."/>
        </authorList>
    </citation>
    <scope>NUCLEOTIDE SEQUENCE</scope>
    <source>
        <strain evidence="2">NBRC 101628</strain>
    </source>
</reference>
<protein>
    <submittedName>
        <fullName evidence="2">Uncharacterized protein</fullName>
    </submittedName>
</protein>